<dbReference type="InterPro" id="IPR001310">
    <property type="entry name" value="Histidine_triad_HIT"/>
</dbReference>
<dbReference type="PANTHER" id="PTHR23089">
    <property type="entry name" value="HISTIDINE TRIAD HIT PROTEIN"/>
    <property type="match status" value="1"/>
</dbReference>
<dbReference type="Proteomes" id="UP000276901">
    <property type="component" value="Unassembled WGS sequence"/>
</dbReference>
<reference evidence="5 8" key="1">
    <citation type="submission" date="2016-03" db="EMBL/GenBank/DDBJ databases">
        <authorList>
            <person name="Hansen M.J."/>
            <person name="Bojesen A.M."/>
            <person name="Planet P."/>
        </authorList>
    </citation>
    <scope>NUCLEOTIDE SEQUENCE [LARGE SCALE GENOMIC DNA]</scope>
    <source>
        <strain evidence="5 8">HPA 21</strain>
    </source>
</reference>
<evidence type="ECO:0000256" key="1">
    <source>
        <dbReference type="PIRSR" id="PIRSR601310-1"/>
    </source>
</evidence>
<dbReference type="EMBL" id="RKQT01000001">
    <property type="protein sequence ID" value="RPE95729.1"/>
    <property type="molecule type" value="Genomic_DNA"/>
</dbReference>
<dbReference type="NCBIfam" id="NF007965">
    <property type="entry name" value="PRK10687.1"/>
    <property type="match status" value="1"/>
</dbReference>
<evidence type="ECO:0000313" key="7">
    <source>
        <dbReference type="Proteomes" id="UP000276901"/>
    </source>
</evidence>
<dbReference type="EMBL" id="CP015029">
    <property type="protein sequence ID" value="QIM63949.1"/>
    <property type="molecule type" value="Genomic_DNA"/>
</dbReference>
<dbReference type="SUPFAM" id="SSF54197">
    <property type="entry name" value="HIT-like"/>
    <property type="match status" value="1"/>
</dbReference>
<dbReference type="RefSeq" id="WP_123955667.1">
    <property type="nucleotide sequence ID" value="NZ_CP015029.1"/>
</dbReference>
<dbReference type="InterPro" id="IPR019808">
    <property type="entry name" value="Histidine_triad_CS"/>
</dbReference>
<feature type="short sequence motif" description="Histidine triad motif" evidence="2 3">
    <location>
        <begin position="105"/>
        <end position="109"/>
    </location>
</feature>
<name>A0AAE6X5P0_9PAST</name>
<evidence type="ECO:0000313" key="5">
    <source>
        <dbReference type="EMBL" id="QIM63949.1"/>
    </source>
</evidence>
<dbReference type="PRINTS" id="PR00332">
    <property type="entry name" value="HISTRIAD"/>
</dbReference>
<protein>
    <submittedName>
        <fullName evidence="6">Histidine triad (HIT) family protein</fullName>
    </submittedName>
    <submittedName>
        <fullName evidence="5">Histidine triad nucleotide-binding protein</fullName>
    </submittedName>
</protein>
<feature type="domain" description="HIT" evidence="4">
    <location>
        <begin position="12"/>
        <end position="121"/>
    </location>
</feature>
<dbReference type="Gene3D" id="3.30.428.10">
    <property type="entry name" value="HIT-like"/>
    <property type="match status" value="1"/>
</dbReference>
<dbReference type="AlphaFoldDB" id="A0AAE6X5P0"/>
<dbReference type="KEGG" id="fcl:A4G17_00050"/>
<evidence type="ECO:0000256" key="3">
    <source>
        <dbReference type="PROSITE-ProRule" id="PRU00464"/>
    </source>
</evidence>
<accession>A0AAE6X5P0</accession>
<organism evidence="5 8">
    <name type="scientific">Frederiksenia canicola</name>
    <dbReference type="NCBI Taxonomy" id="123824"/>
    <lineage>
        <taxon>Bacteria</taxon>
        <taxon>Pseudomonadati</taxon>
        <taxon>Pseudomonadota</taxon>
        <taxon>Gammaproteobacteria</taxon>
        <taxon>Pasteurellales</taxon>
        <taxon>Pasteurellaceae</taxon>
        <taxon>Frederiksenia</taxon>
    </lineage>
</organism>
<dbReference type="PROSITE" id="PS51084">
    <property type="entry name" value="HIT_2"/>
    <property type="match status" value="1"/>
</dbReference>
<reference evidence="6 7" key="2">
    <citation type="submission" date="2018-11" db="EMBL/GenBank/DDBJ databases">
        <title>Genomic Encyclopedia of Type Strains, Phase IV (KMG-IV): sequencing the most valuable type-strain genomes for metagenomic binning, comparative biology and taxonomic classification.</title>
        <authorList>
            <person name="Goeker M."/>
        </authorList>
    </citation>
    <scope>NUCLEOTIDE SEQUENCE [LARGE SCALE GENOMIC DNA]</scope>
    <source>
        <strain evidence="6 7">DSM 25797</strain>
    </source>
</reference>
<dbReference type="GO" id="GO:0003824">
    <property type="term" value="F:catalytic activity"/>
    <property type="evidence" value="ECO:0007669"/>
    <property type="project" value="InterPro"/>
</dbReference>
<dbReference type="InterPro" id="IPR036265">
    <property type="entry name" value="HIT-like_sf"/>
</dbReference>
<dbReference type="Proteomes" id="UP000502287">
    <property type="component" value="Chromosome"/>
</dbReference>
<proteinExistence type="predicted"/>
<evidence type="ECO:0000313" key="6">
    <source>
        <dbReference type="EMBL" id="RPE95729.1"/>
    </source>
</evidence>
<evidence type="ECO:0000313" key="8">
    <source>
        <dbReference type="Proteomes" id="UP000502287"/>
    </source>
</evidence>
<dbReference type="CDD" id="cd01276">
    <property type="entry name" value="PKCI_related"/>
    <property type="match status" value="1"/>
</dbReference>
<evidence type="ECO:0000259" key="4">
    <source>
        <dbReference type="PROSITE" id="PS51084"/>
    </source>
</evidence>
<feature type="active site" description="Tele-AMP-histidine intermediate" evidence="1">
    <location>
        <position position="107"/>
    </location>
</feature>
<dbReference type="InterPro" id="IPR011146">
    <property type="entry name" value="HIT-like"/>
</dbReference>
<evidence type="ECO:0000256" key="2">
    <source>
        <dbReference type="PIRSR" id="PIRSR601310-3"/>
    </source>
</evidence>
<dbReference type="PROSITE" id="PS00892">
    <property type="entry name" value="HIT_1"/>
    <property type="match status" value="1"/>
</dbReference>
<sequence length="122" mass="13651">MQTNLTNYEETIFSKIIRKEIPAAIVYQDELVTAFRDISPQAPTHILIVPNKFIPTLNHVSAEDEQALGRLFTVAAKIAKEEGIAEDGYRVIMNCNQHGGQEVFHIHMHLVGGEPLGRMLAK</sequence>
<keyword evidence="7" id="KW-1185">Reference proteome</keyword>
<gene>
    <name evidence="5" type="ORF">A4G17_00050</name>
    <name evidence="6" type="ORF">EDC49_0103</name>
</gene>
<dbReference type="Pfam" id="PF01230">
    <property type="entry name" value="HIT"/>
    <property type="match status" value="1"/>
</dbReference>